<dbReference type="OrthoDB" id="9803623at2"/>
<keyword evidence="4 7" id="KW-0812">Transmembrane</keyword>
<dbReference type="InterPro" id="IPR045621">
    <property type="entry name" value="BPD_transp_1_N"/>
</dbReference>
<evidence type="ECO:0000313" key="10">
    <source>
        <dbReference type="Proteomes" id="UP000000374"/>
    </source>
</evidence>
<dbReference type="STRING" id="391735.Veis_0938"/>
<dbReference type="Gene3D" id="1.10.3720.10">
    <property type="entry name" value="MetI-like"/>
    <property type="match status" value="1"/>
</dbReference>
<protein>
    <submittedName>
        <fullName evidence="9">Binding-protein-dependent transport systems inner membrane component</fullName>
    </submittedName>
</protein>
<dbReference type="PROSITE" id="PS50928">
    <property type="entry name" value="ABC_TM1"/>
    <property type="match status" value="1"/>
</dbReference>
<comment type="subcellular location">
    <subcellularLocation>
        <location evidence="1 7">Cell membrane</location>
        <topology evidence="1 7">Multi-pass membrane protein</topology>
    </subcellularLocation>
</comment>
<comment type="similarity">
    <text evidence="7">Belongs to the binding-protein-dependent transport system permease family.</text>
</comment>
<dbReference type="GeneID" id="76459618"/>
<keyword evidence="5 7" id="KW-1133">Transmembrane helix</keyword>
<dbReference type="InterPro" id="IPR035906">
    <property type="entry name" value="MetI-like_sf"/>
</dbReference>
<feature type="transmembrane region" description="Helical" evidence="7">
    <location>
        <begin position="100"/>
        <end position="121"/>
    </location>
</feature>
<evidence type="ECO:0000313" key="9">
    <source>
        <dbReference type="EMBL" id="ABM56716.1"/>
    </source>
</evidence>
<feature type="transmembrane region" description="Helical" evidence="7">
    <location>
        <begin position="133"/>
        <end position="160"/>
    </location>
</feature>
<feature type="transmembrane region" description="Helical" evidence="7">
    <location>
        <begin position="12"/>
        <end position="29"/>
    </location>
</feature>
<dbReference type="KEGG" id="vei:Veis_0938"/>
<dbReference type="SUPFAM" id="SSF161098">
    <property type="entry name" value="MetI-like"/>
    <property type="match status" value="1"/>
</dbReference>
<evidence type="ECO:0000259" key="8">
    <source>
        <dbReference type="PROSITE" id="PS50928"/>
    </source>
</evidence>
<dbReference type="AlphaFoldDB" id="A1WGF9"/>
<keyword evidence="2 7" id="KW-0813">Transport</keyword>
<dbReference type="RefSeq" id="WP_011808729.1">
    <property type="nucleotide sequence ID" value="NC_008786.1"/>
</dbReference>
<dbReference type="GO" id="GO:0055085">
    <property type="term" value="P:transmembrane transport"/>
    <property type="evidence" value="ECO:0007669"/>
    <property type="project" value="InterPro"/>
</dbReference>
<keyword evidence="10" id="KW-1185">Reference proteome</keyword>
<dbReference type="HOGENOM" id="CLU_036879_0_1_4"/>
<feature type="transmembrane region" description="Helical" evidence="7">
    <location>
        <begin position="180"/>
        <end position="198"/>
    </location>
</feature>
<evidence type="ECO:0000256" key="5">
    <source>
        <dbReference type="ARBA" id="ARBA00022989"/>
    </source>
</evidence>
<evidence type="ECO:0000256" key="6">
    <source>
        <dbReference type="ARBA" id="ARBA00023136"/>
    </source>
</evidence>
<dbReference type="Pfam" id="PF00528">
    <property type="entry name" value="BPD_transp_1"/>
    <property type="match status" value="1"/>
</dbReference>
<evidence type="ECO:0000256" key="4">
    <source>
        <dbReference type="ARBA" id="ARBA00022692"/>
    </source>
</evidence>
<evidence type="ECO:0000256" key="2">
    <source>
        <dbReference type="ARBA" id="ARBA00022448"/>
    </source>
</evidence>
<feature type="transmembrane region" description="Helical" evidence="7">
    <location>
        <begin position="280"/>
        <end position="306"/>
    </location>
</feature>
<name>A1WGF9_VEREI</name>
<dbReference type="Proteomes" id="UP000000374">
    <property type="component" value="Chromosome"/>
</dbReference>
<dbReference type="PANTHER" id="PTHR43163">
    <property type="entry name" value="DIPEPTIDE TRANSPORT SYSTEM PERMEASE PROTEIN DPPB-RELATED"/>
    <property type="match status" value="1"/>
</dbReference>
<dbReference type="Pfam" id="PF19300">
    <property type="entry name" value="BPD_transp_1_N"/>
    <property type="match status" value="1"/>
</dbReference>
<dbReference type="PANTHER" id="PTHR43163:SF6">
    <property type="entry name" value="DIPEPTIDE TRANSPORT SYSTEM PERMEASE PROTEIN DPPB-RELATED"/>
    <property type="match status" value="1"/>
</dbReference>
<proteinExistence type="inferred from homology"/>
<keyword evidence="6 7" id="KW-0472">Membrane</keyword>
<evidence type="ECO:0000256" key="3">
    <source>
        <dbReference type="ARBA" id="ARBA00022475"/>
    </source>
</evidence>
<feature type="transmembrane region" description="Helical" evidence="7">
    <location>
        <begin position="235"/>
        <end position="260"/>
    </location>
</feature>
<sequence>MNAWVRHLLRLPPVLLGTTVLTFVLINLLPGDPVPAMLGEQAAPAQIAALREQLGLERPVLLRYFDWLGSALTGDLARSLMTRESVAEAVLQRLPVSLELMLLAQATALLVGLPLGVLAAWRRDGALDRLISAGAYGLLSTPVFILAMVLIYVVAVRLGWLPATGYTAIGTDLGANLRSMVLPALVLAAAPTAIYARLVRSDMIATLQEDFILLAKAQGHSVAHILLRQALRPSLLPMITVFGINTGVLMGGAVIIEHLFALPGMGSLMVEAILSRDYPLLQGVVLCIAVAFCLVNLLVDMAYLLLDPRMRHG</sequence>
<evidence type="ECO:0000256" key="1">
    <source>
        <dbReference type="ARBA" id="ARBA00004651"/>
    </source>
</evidence>
<dbReference type="CDD" id="cd06261">
    <property type="entry name" value="TM_PBP2"/>
    <property type="match status" value="1"/>
</dbReference>
<dbReference type="EMBL" id="CP000542">
    <property type="protein sequence ID" value="ABM56716.1"/>
    <property type="molecule type" value="Genomic_DNA"/>
</dbReference>
<dbReference type="eggNOG" id="COG0601">
    <property type="taxonomic scope" value="Bacteria"/>
</dbReference>
<gene>
    <name evidence="9" type="ordered locus">Veis_0938</name>
</gene>
<keyword evidence="3" id="KW-1003">Cell membrane</keyword>
<organism evidence="9 10">
    <name type="scientific">Verminephrobacter eiseniae (strain EF01-2)</name>
    <dbReference type="NCBI Taxonomy" id="391735"/>
    <lineage>
        <taxon>Bacteria</taxon>
        <taxon>Pseudomonadati</taxon>
        <taxon>Pseudomonadota</taxon>
        <taxon>Betaproteobacteria</taxon>
        <taxon>Burkholderiales</taxon>
        <taxon>Comamonadaceae</taxon>
        <taxon>Verminephrobacter</taxon>
    </lineage>
</organism>
<dbReference type="InterPro" id="IPR000515">
    <property type="entry name" value="MetI-like"/>
</dbReference>
<reference evidence="10" key="1">
    <citation type="submission" date="2006-12" db="EMBL/GenBank/DDBJ databases">
        <title>Complete sequence of chromosome 1 of Verminephrobacter eiseniae EF01-2.</title>
        <authorList>
            <person name="Copeland A."/>
            <person name="Lucas S."/>
            <person name="Lapidus A."/>
            <person name="Barry K."/>
            <person name="Detter J.C."/>
            <person name="Glavina del Rio T."/>
            <person name="Dalin E."/>
            <person name="Tice H."/>
            <person name="Pitluck S."/>
            <person name="Chertkov O."/>
            <person name="Brettin T."/>
            <person name="Bruce D."/>
            <person name="Han C."/>
            <person name="Tapia R."/>
            <person name="Gilna P."/>
            <person name="Schmutz J."/>
            <person name="Larimer F."/>
            <person name="Land M."/>
            <person name="Hauser L."/>
            <person name="Kyrpides N."/>
            <person name="Kim E."/>
            <person name="Stahl D."/>
            <person name="Richardson P."/>
        </authorList>
    </citation>
    <scope>NUCLEOTIDE SEQUENCE [LARGE SCALE GENOMIC DNA]</scope>
    <source>
        <strain evidence="10">EF01-2</strain>
    </source>
</reference>
<feature type="domain" description="ABC transmembrane type-1" evidence="8">
    <location>
        <begin position="94"/>
        <end position="303"/>
    </location>
</feature>
<accession>A1WGF9</accession>
<dbReference type="GO" id="GO:0005886">
    <property type="term" value="C:plasma membrane"/>
    <property type="evidence" value="ECO:0007669"/>
    <property type="project" value="UniProtKB-SubCell"/>
</dbReference>
<evidence type="ECO:0000256" key="7">
    <source>
        <dbReference type="RuleBase" id="RU363032"/>
    </source>
</evidence>